<evidence type="ECO:0000313" key="9">
    <source>
        <dbReference type="Proteomes" id="UP001595846"/>
    </source>
</evidence>
<name>A0ABD5NMJ7_9EURY</name>
<evidence type="ECO:0000256" key="4">
    <source>
        <dbReference type="ARBA" id="ARBA00022989"/>
    </source>
</evidence>
<dbReference type="AlphaFoldDB" id="A0ABD5NMJ7"/>
<feature type="transmembrane region" description="Helical" evidence="6">
    <location>
        <begin position="47"/>
        <end position="68"/>
    </location>
</feature>
<evidence type="ECO:0000313" key="8">
    <source>
        <dbReference type="EMBL" id="MFC3957809.1"/>
    </source>
</evidence>
<dbReference type="InterPro" id="IPR027379">
    <property type="entry name" value="CLS_N"/>
</dbReference>
<reference evidence="8 9" key="1">
    <citation type="journal article" date="2019" name="Int. J. Syst. Evol. Microbiol.">
        <title>The Global Catalogue of Microorganisms (GCM) 10K type strain sequencing project: providing services to taxonomists for standard genome sequencing and annotation.</title>
        <authorList>
            <consortium name="The Broad Institute Genomics Platform"/>
            <consortium name="The Broad Institute Genome Sequencing Center for Infectious Disease"/>
            <person name="Wu L."/>
            <person name="Ma J."/>
        </authorList>
    </citation>
    <scope>NUCLEOTIDE SEQUENCE [LARGE SCALE GENOMIC DNA]</scope>
    <source>
        <strain evidence="8 9">IBRC-M 10256</strain>
    </source>
</reference>
<dbReference type="GO" id="GO:0005886">
    <property type="term" value="C:plasma membrane"/>
    <property type="evidence" value="ECO:0007669"/>
    <property type="project" value="UniProtKB-SubCell"/>
</dbReference>
<keyword evidence="2" id="KW-1003">Cell membrane</keyword>
<keyword evidence="3 6" id="KW-0812">Transmembrane</keyword>
<dbReference type="RefSeq" id="WP_256530500.1">
    <property type="nucleotide sequence ID" value="NZ_CP101824.1"/>
</dbReference>
<evidence type="ECO:0000256" key="3">
    <source>
        <dbReference type="ARBA" id="ARBA00022692"/>
    </source>
</evidence>
<organism evidence="8 9">
    <name type="scientific">Halovivax cerinus</name>
    <dbReference type="NCBI Taxonomy" id="1487865"/>
    <lineage>
        <taxon>Archaea</taxon>
        <taxon>Methanobacteriati</taxon>
        <taxon>Methanobacteriota</taxon>
        <taxon>Stenosarchaea group</taxon>
        <taxon>Halobacteria</taxon>
        <taxon>Halobacteriales</taxon>
        <taxon>Natrialbaceae</taxon>
        <taxon>Halovivax</taxon>
    </lineage>
</organism>
<evidence type="ECO:0000256" key="5">
    <source>
        <dbReference type="ARBA" id="ARBA00023136"/>
    </source>
</evidence>
<proteinExistence type="predicted"/>
<dbReference type="GeneID" id="73903184"/>
<dbReference type="EMBL" id="JBHSAQ010000002">
    <property type="protein sequence ID" value="MFC3957809.1"/>
    <property type="molecule type" value="Genomic_DNA"/>
</dbReference>
<sequence>MIETIFLSTQYISLGSFVGQLVVIANVVMAIWTFVDAFSWEQDGRHPMMWAVVVFLLSIAGFFLYLMLGRHASSQAADGRQSRP</sequence>
<evidence type="ECO:0000256" key="1">
    <source>
        <dbReference type="ARBA" id="ARBA00004651"/>
    </source>
</evidence>
<protein>
    <submittedName>
        <fullName evidence="8">PLD nuclease N-terminal domain-containing protein</fullName>
    </submittedName>
</protein>
<keyword evidence="9" id="KW-1185">Reference proteome</keyword>
<evidence type="ECO:0000256" key="6">
    <source>
        <dbReference type="SAM" id="Phobius"/>
    </source>
</evidence>
<evidence type="ECO:0000256" key="2">
    <source>
        <dbReference type="ARBA" id="ARBA00022475"/>
    </source>
</evidence>
<dbReference type="Pfam" id="PF13396">
    <property type="entry name" value="PLDc_N"/>
    <property type="match status" value="1"/>
</dbReference>
<dbReference type="Proteomes" id="UP001595846">
    <property type="component" value="Unassembled WGS sequence"/>
</dbReference>
<keyword evidence="4 6" id="KW-1133">Transmembrane helix</keyword>
<accession>A0ABD5NMJ7</accession>
<comment type="subcellular location">
    <subcellularLocation>
        <location evidence="1">Cell membrane</location>
        <topology evidence="1">Multi-pass membrane protein</topology>
    </subcellularLocation>
</comment>
<feature type="domain" description="Cardiolipin synthase N-terminal" evidence="7">
    <location>
        <begin position="28"/>
        <end position="70"/>
    </location>
</feature>
<comment type="caution">
    <text evidence="8">The sequence shown here is derived from an EMBL/GenBank/DDBJ whole genome shotgun (WGS) entry which is preliminary data.</text>
</comment>
<feature type="transmembrane region" description="Helical" evidence="6">
    <location>
        <begin position="12"/>
        <end position="35"/>
    </location>
</feature>
<keyword evidence="5 6" id="KW-0472">Membrane</keyword>
<evidence type="ECO:0000259" key="7">
    <source>
        <dbReference type="Pfam" id="PF13396"/>
    </source>
</evidence>
<gene>
    <name evidence="8" type="ORF">ACFOUR_05400</name>
</gene>